<dbReference type="Pfam" id="PF12389">
    <property type="entry name" value="Peptidase_M73"/>
    <property type="match status" value="1"/>
</dbReference>
<dbReference type="EMBL" id="CP065647">
    <property type="protein sequence ID" value="QPR70697.1"/>
    <property type="molecule type" value="Genomic_DNA"/>
</dbReference>
<evidence type="ECO:0000313" key="5">
    <source>
        <dbReference type="Proteomes" id="UP000595038"/>
    </source>
</evidence>
<evidence type="ECO:0000313" key="3">
    <source>
        <dbReference type="EMBL" id="TWL23850.1"/>
    </source>
</evidence>
<evidence type="ECO:0000256" key="1">
    <source>
        <dbReference type="SAM" id="SignalP"/>
    </source>
</evidence>
<evidence type="ECO:0000313" key="4">
    <source>
        <dbReference type="Proteomes" id="UP000435910"/>
    </source>
</evidence>
<dbReference type="RefSeq" id="WP_003183447.1">
    <property type="nucleotide sequence ID" value="NZ_BEXU01000015.1"/>
</dbReference>
<keyword evidence="1" id="KW-0732">Signal</keyword>
<organism evidence="3 4">
    <name type="scientific">Bacillus licheniformis</name>
    <dbReference type="NCBI Taxonomy" id="1402"/>
    <lineage>
        <taxon>Bacteria</taxon>
        <taxon>Bacillati</taxon>
        <taxon>Bacillota</taxon>
        <taxon>Bacilli</taxon>
        <taxon>Bacillales</taxon>
        <taxon>Bacillaceae</taxon>
        <taxon>Bacillus</taxon>
    </lineage>
</organism>
<dbReference type="EMBL" id="NILC01000028">
    <property type="protein sequence ID" value="TWL23850.1"/>
    <property type="molecule type" value="Genomic_DNA"/>
</dbReference>
<reference evidence="3 4" key="1">
    <citation type="submission" date="2019-06" db="EMBL/GenBank/DDBJ databases">
        <title>Genome sequence analysis of &gt;100 Bacillus licheniformis strains suggests intrinsic resistance to this species.</title>
        <authorList>
            <person name="Wels M."/>
            <person name="Siezen R.J."/>
            <person name="Johansen E."/>
            <person name="Stuer-Lauridsen B."/>
            <person name="Bjerre K."/>
            <person name="Nielsen B.K.K."/>
        </authorList>
    </citation>
    <scope>NUCLEOTIDE SEQUENCE [LARGE SCALE GENOMIC DNA]</scope>
    <source>
        <strain evidence="3 4">BAC-16736</strain>
    </source>
</reference>
<dbReference type="SMR" id="A0A1Y0YTW3"/>
<dbReference type="Proteomes" id="UP000435910">
    <property type="component" value="Unassembled WGS sequence"/>
</dbReference>
<protein>
    <submittedName>
        <fullName evidence="2">Spore coat protein</fullName>
    </submittedName>
    <submittedName>
        <fullName evidence="3">Spore coat-associated protein N</fullName>
    </submittedName>
</protein>
<dbReference type="OMA" id="TWAAFND"/>
<dbReference type="NCBIfam" id="TIGR04088">
    <property type="entry name" value="cognate_SipW"/>
    <property type="match status" value="1"/>
</dbReference>
<accession>A0A1Y0YTW3</accession>
<name>A0A1Y0YTW3_BACLI</name>
<keyword evidence="2" id="KW-0946">Virion</keyword>
<feature type="chain" id="PRO_5041057219" evidence="1">
    <location>
        <begin position="28"/>
        <end position="264"/>
    </location>
</feature>
<dbReference type="GeneID" id="92860769"/>
<proteinExistence type="predicted"/>
<dbReference type="InterPro" id="IPR023833">
    <property type="entry name" value="Signal_pept_SipW-depend-type"/>
</dbReference>
<dbReference type="NCBIfam" id="NF046066">
    <property type="entry name" value="BioflmMtrxTasA"/>
    <property type="match status" value="1"/>
</dbReference>
<dbReference type="Proteomes" id="UP000595038">
    <property type="component" value="Chromosome"/>
</dbReference>
<evidence type="ECO:0000313" key="2">
    <source>
        <dbReference type="EMBL" id="QPR70697.1"/>
    </source>
</evidence>
<dbReference type="InterPro" id="IPR022121">
    <property type="entry name" value="Peptidase_M73_camelysin"/>
</dbReference>
<gene>
    <name evidence="3" type="ORF">CHCC16736_1558</name>
    <name evidence="2" type="ORF">I6G80_12570</name>
</gene>
<dbReference type="AlphaFoldDB" id="A0A1Y0YTW3"/>
<keyword evidence="2" id="KW-0167">Capsid protein</keyword>
<sequence length="264" mass="28800">MGTKKKLGLGVASAALGLALVGGGTWAAFNDIETTQATYAAGTLDLNAKDTSARVNLSNLKPGDKFTKDFEFKNDGSLAIKEVLMQVGYSNFVDGNAKNGGKSTAEDFLKQFKVSVLTVGVEGGNGYPKNIILDEANLYDLYNMSAKKDKNAYEKVKKAIEPEFLHDNGKINVATINGKTAPEYDGIPKDPYDFDKVQLVIEFVNDKTTDASGRMVQNKYQGDSVQLDFSFEATQWNGLTIDGKKHADEKGYVKENERAHSEDK</sequence>
<reference evidence="2 5" key="2">
    <citation type="submission" date="2020-12" db="EMBL/GenBank/DDBJ databases">
        <title>FDA dAtabase for Regulatory Grade micrObial Sequences (FDA-ARGOS): Supporting development and validation of Infectious Disease Dx tests.</title>
        <authorList>
            <person name="Nelson B."/>
            <person name="Plummer A."/>
            <person name="Tallon L."/>
            <person name="Sadzewicz L."/>
            <person name="Zhao X."/>
            <person name="Boylan J."/>
            <person name="Ott S."/>
            <person name="Bowen H."/>
            <person name="Vavikolanu K."/>
            <person name="Mehta A."/>
            <person name="Aluvathingal J."/>
            <person name="Nadendla S."/>
            <person name="Myers T."/>
            <person name="Yan Y."/>
            <person name="Sichtig H."/>
        </authorList>
    </citation>
    <scope>NUCLEOTIDE SEQUENCE [LARGE SCALE GENOMIC DNA]</scope>
    <source>
        <strain evidence="2 5">FDAARGOS_923</strain>
    </source>
</reference>
<feature type="signal peptide" evidence="1">
    <location>
        <begin position="1"/>
        <end position="27"/>
    </location>
</feature>